<dbReference type="SUPFAM" id="SSF46689">
    <property type="entry name" value="Homeodomain-like"/>
    <property type="match status" value="1"/>
</dbReference>
<feature type="domain" description="Winged helix-turn helix" evidence="2">
    <location>
        <begin position="77"/>
        <end position="134"/>
    </location>
</feature>
<proteinExistence type="predicted"/>
<evidence type="ECO:0000259" key="2">
    <source>
        <dbReference type="Pfam" id="PF13592"/>
    </source>
</evidence>
<dbReference type="Pfam" id="PF13592">
    <property type="entry name" value="HTH_33"/>
    <property type="match status" value="1"/>
</dbReference>
<feature type="region of interest" description="Disordered" evidence="1">
    <location>
        <begin position="143"/>
        <end position="164"/>
    </location>
</feature>
<keyword evidence="4" id="KW-1185">Reference proteome</keyword>
<protein>
    <recommendedName>
        <fullName evidence="2">Winged helix-turn helix domain-containing protein</fullName>
    </recommendedName>
</protein>
<evidence type="ECO:0000256" key="1">
    <source>
        <dbReference type="SAM" id="MobiDB-lite"/>
    </source>
</evidence>
<dbReference type="EMBL" id="BAAARV010000008">
    <property type="protein sequence ID" value="GAA2332846.1"/>
    <property type="molecule type" value="Genomic_DNA"/>
</dbReference>
<evidence type="ECO:0000313" key="3">
    <source>
        <dbReference type="EMBL" id="GAA2332846.1"/>
    </source>
</evidence>
<organism evidence="3 4">
    <name type="scientific">Dactylosporangium salmoneum</name>
    <dbReference type="NCBI Taxonomy" id="53361"/>
    <lineage>
        <taxon>Bacteria</taxon>
        <taxon>Bacillati</taxon>
        <taxon>Actinomycetota</taxon>
        <taxon>Actinomycetes</taxon>
        <taxon>Micromonosporales</taxon>
        <taxon>Micromonosporaceae</taxon>
        <taxon>Dactylosporangium</taxon>
    </lineage>
</organism>
<name>A0ABP5SJU7_9ACTN</name>
<reference evidence="4" key="1">
    <citation type="journal article" date="2019" name="Int. J. Syst. Evol. Microbiol.">
        <title>The Global Catalogue of Microorganisms (GCM) 10K type strain sequencing project: providing services to taxonomists for standard genome sequencing and annotation.</title>
        <authorList>
            <consortium name="The Broad Institute Genomics Platform"/>
            <consortium name="The Broad Institute Genome Sequencing Center for Infectious Disease"/>
            <person name="Wu L."/>
            <person name="Ma J."/>
        </authorList>
    </citation>
    <scope>NUCLEOTIDE SEQUENCE [LARGE SCALE GENOMIC DNA]</scope>
    <source>
        <strain evidence="4">JCM 3272</strain>
    </source>
</reference>
<dbReference type="InterPro" id="IPR009057">
    <property type="entry name" value="Homeodomain-like_sf"/>
</dbReference>
<gene>
    <name evidence="3" type="ORF">GCM10010170_011950</name>
</gene>
<dbReference type="Proteomes" id="UP001501444">
    <property type="component" value="Unassembled WGS sequence"/>
</dbReference>
<feature type="compositionally biased region" description="Polar residues" evidence="1">
    <location>
        <begin position="152"/>
        <end position="164"/>
    </location>
</feature>
<evidence type="ECO:0000313" key="4">
    <source>
        <dbReference type="Proteomes" id="UP001501444"/>
    </source>
</evidence>
<dbReference type="Pfam" id="PF13384">
    <property type="entry name" value="HTH_23"/>
    <property type="match status" value="1"/>
</dbReference>
<dbReference type="InterPro" id="IPR025959">
    <property type="entry name" value="Winged_HTH_dom"/>
</dbReference>
<comment type="caution">
    <text evidence="3">The sequence shown here is derived from an EMBL/GenBank/DDBJ whole genome shotgun (WGS) entry which is preliminary data.</text>
</comment>
<accession>A0ABP5SJU7</accession>
<sequence>MRAVELFEAGLRQVDVVAELGVSAQTTSRWHRAWQSGGRDALVGAERLGRTPRLSDEQLAGVEAALVAGPKANGFGTDMWTLARVAEVIERMTGVRYTLSQTWLILRQRLGWSRQRPARRAAERDDAAIEAWAKRDWPRIKRGLDDAVPGSVSPTRADSRSCPQ</sequence>